<reference evidence="15 16" key="1">
    <citation type="submission" date="2020-08" db="EMBL/GenBank/DDBJ databases">
        <title>Genomic Encyclopedia of Type Strains, Phase III (KMG-III): the genomes of soil and plant-associated and newly described type strains.</title>
        <authorList>
            <person name="Whitman W."/>
        </authorList>
    </citation>
    <scope>NUCLEOTIDE SEQUENCE [LARGE SCALE GENOMIC DNA]</scope>
    <source>
        <strain evidence="15 16">CECT 8712</strain>
    </source>
</reference>
<evidence type="ECO:0000313" key="16">
    <source>
        <dbReference type="Proteomes" id="UP000536604"/>
    </source>
</evidence>
<dbReference type="RefSeq" id="WP_184286178.1">
    <property type="nucleotide sequence ID" value="NZ_JACHJO010000001.1"/>
</dbReference>
<evidence type="ECO:0000256" key="7">
    <source>
        <dbReference type="ARBA" id="ARBA00025034"/>
    </source>
</evidence>
<feature type="transmembrane region" description="Helical" evidence="13">
    <location>
        <begin position="34"/>
        <end position="55"/>
    </location>
</feature>
<comment type="subcellular location">
    <subcellularLocation>
        <location evidence="1 12">Membrane</location>
        <topology evidence="1 12">Multi-pass membrane protein</topology>
    </subcellularLocation>
</comment>
<accession>A0A841II93</accession>
<evidence type="ECO:0000256" key="11">
    <source>
        <dbReference type="ARBA" id="ARBA00033342"/>
    </source>
</evidence>
<evidence type="ECO:0000256" key="12">
    <source>
        <dbReference type="RuleBase" id="RU003945"/>
    </source>
</evidence>
<evidence type="ECO:0000256" key="4">
    <source>
        <dbReference type="ARBA" id="ARBA00022692"/>
    </source>
</evidence>
<evidence type="ECO:0000256" key="1">
    <source>
        <dbReference type="ARBA" id="ARBA00004141"/>
    </source>
</evidence>
<dbReference type="GO" id="GO:0051205">
    <property type="term" value="P:protein insertion into membrane"/>
    <property type="evidence" value="ECO:0007669"/>
    <property type="project" value="TreeGrafter"/>
</dbReference>
<protein>
    <recommendedName>
        <fullName evidence="3">Membrane protein insertase YidC</fullName>
    </recommendedName>
    <alternativeName>
        <fullName evidence="11">Foldase YidC</fullName>
    </alternativeName>
    <alternativeName>
        <fullName evidence="10">Membrane integrase YidC</fullName>
    </alternativeName>
    <alternativeName>
        <fullName evidence="9">Membrane protein YidC</fullName>
    </alternativeName>
</protein>
<dbReference type="AlphaFoldDB" id="A0A841II93"/>
<keyword evidence="16" id="KW-1185">Reference proteome</keyword>
<comment type="subunit">
    <text evidence="8">Interacts with the Sec translocase complex via SecD. Specifically interacts with transmembrane segments of nascent integral membrane proteins during membrane integration.</text>
</comment>
<feature type="transmembrane region" description="Helical" evidence="13">
    <location>
        <begin position="99"/>
        <end position="120"/>
    </location>
</feature>
<dbReference type="PANTHER" id="PTHR12428">
    <property type="entry name" value="OXA1"/>
    <property type="match status" value="1"/>
</dbReference>
<dbReference type="InterPro" id="IPR028055">
    <property type="entry name" value="YidC/Oxa/ALB_C"/>
</dbReference>
<evidence type="ECO:0000256" key="3">
    <source>
        <dbReference type="ARBA" id="ARBA00015325"/>
    </source>
</evidence>
<dbReference type="NCBIfam" id="TIGR03592">
    <property type="entry name" value="yidC_oxa1_cterm"/>
    <property type="match status" value="1"/>
</dbReference>
<sequence>MYSFWPVSAAMSLLTAVLTALTDALTPVAGGTAAALAVVALTVAVRLLLLPLGVAQVRAEKARARIAPRLAEAAARYRNTPEKLAAEQMKVYSEAGTSPLAGCLPSLAQIPVVIALYGVFIGAGEAPTPLLEHALAGVELGATAAAAGGAGAPVFVPLLALLAAVAWASRRYVLLPASAANPAPAPEQAGILRVMSYMPYTTVLFAAFVPLAAGLYLLASTAWTVGERVLLRRVVPAPVLRGGSSRR</sequence>
<comment type="function">
    <text evidence="7">Required for the insertion and/or proper folding and/or complex formation of integral membrane proteins into the membrane. Involved in integration of membrane proteins that insert both dependently and independently of the Sec translocase complex, as well as at least some lipoproteins. Aids folding of multispanning membrane proteins.</text>
</comment>
<evidence type="ECO:0000313" key="15">
    <source>
        <dbReference type="EMBL" id="MBB6118383.1"/>
    </source>
</evidence>
<dbReference type="Pfam" id="PF02096">
    <property type="entry name" value="60KD_IMP"/>
    <property type="match status" value="1"/>
</dbReference>
<evidence type="ECO:0000256" key="13">
    <source>
        <dbReference type="SAM" id="Phobius"/>
    </source>
</evidence>
<feature type="transmembrane region" description="Helical" evidence="13">
    <location>
        <begin position="140"/>
        <end position="168"/>
    </location>
</feature>
<evidence type="ECO:0000256" key="6">
    <source>
        <dbReference type="ARBA" id="ARBA00023136"/>
    </source>
</evidence>
<dbReference type="GO" id="GO:0032977">
    <property type="term" value="F:membrane insertase activity"/>
    <property type="evidence" value="ECO:0007669"/>
    <property type="project" value="InterPro"/>
</dbReference>
<keyword evidence="6 13" id="KW-0472">Membrane</keyword>
<dbReference type="GO" id="GO:0005886">
    <property type="term" value="C:plasma membrane"/>
    <property type="evidence" value="ECO:0007669"/>
    <property type="project" value="TreeGrafter"/>
</dbReference>
<dbReference type="PANTHER" id="PTHR12428:SF65">
    <property type="entry name" value="CYTOCHROME C OXIDASE ASSEMBLY PROTEIN COX18, MITOCHONDRIAL"/>
    <property type="match status" value="1"/>
</dbReference>
<keyword evidence="4 12" id="KW-0812">Transmembrane</keyword>
<comment type="caution">
    <text evidence="15">The sequence shown here is derived from an EMBL/GenBank/DDBJ whole genome shotgun (WGS) entry which is preliminary data.</text>
</comment>
<evidence type="ECO:0000259" key="14">
    <source>
        <dbReference type="Pfam" id="PF02096"/>
    </source>
</evidence>
<feature type="transmembrane region" description="Helical" evidence="13">
    <location>
        <begin position="203"/>
        <end position="225"/>
    </location>
</feature>
<organism evidence="15 16">
    <name type="scientific">Nocardiopsis algeriensis</name>
    <dbReference type="NCBI Taxonomy" id="1478215"/>
    <lineage>
        <taxon>Bacteria</taxon>
        <taxon>Bacillati</taxon>
        <taxon>Actinomycetota</taxon>
        <taxon>Actinomycetes</taxon>
        <taxon>Streptosporangiales</taxon>
        <taxon>Nocardiopsidaceae</taxon>
        <taxon>Nocardiopsis</taxon>
    </lineage>
</organism>
<feature type="domain" description="Membrane insertase YidC/Oxa/ALB C-terminal" evidence="14">
    <location>
        <begin position="35"/>
        <end position="232"/>
    </location>
</feature>
<evidence type="ECO:0000256" key="9">
    <source>
        <dbReference type="ARBA" id="ARBA00031538"/>
    </source>
</evidence>
<evidence type="ECO:0000256" key="5">
    <source>
        <dbReference type="ARBA" id="ARBA00022989"/>
    </source>
</evidence>
<evidence type="ECO:0000256" key="8">
    <source>
        <dbReference type="ARBA" id="ARBA00026028"/>
    </source>
</evidence>
<evidence type="ECO:0000256" key="2">
    <source>
        <dbReference type="ARBA" id="ARBA00010527"/>
    </source>
</evidence>
<comment type="similarity">
    <text evidence="2">Belongs to the OXA1/ALB3/YidC family. Type 1 subfamily.</text>
</comment>
<name>A0A841II93_9ACTN</name>
<evidence type="ECO:0000256" key="10">
    <source>
        <dbReference type="ARBA" id="ARBA00033245"/>
    </source>
</evidence>
<dbReference type="EMBL" id="JACHJO010000001">
    <property type="protein sequence ID" value="MBB6118383.1"/>
    <property type="molecule type" value="Genomic_DNA"/>
</dbReference>
<keyword evidence="5 13" id="KW-1133">Transmembrane helix</keyword>
<dbReference type="Proteomes" id="UP000536604">
    <property type="component" value="Unassembled WGS sequence"/>
</dbReference>
<dbReference type="InterPro" id="IPR001708">
    <property type="entry name" value="YidC/ALB3/OXA1/COX18"/>
</dbReference>
<gene>
    <name evidence="15" type="ORF">FHS13_000311</name>
</gene>
<proteinExistence type="inferred from homology"/>